<dbReference type="Pfam" id="PF13439">
    <property type="entry name" value="Glyco_transf_4"/>
    <property type="match status" value="1"/>
</dbReference>
<comment type="caution">
    <text evidence="3">The sequence shown here is derived from an EMBL/GenBank/DDBJ whole genome shotgun (WGS) entry which is preliminary data.</text>
</comment>
<feature type="domain" description="Glycosyltransferase subfamily 4-like N-terminal" evidence="2">
    <location>
        <begin position="29"/>
        <end position="201"/>
    </location>
</feature>
<dbReference type="RefSeq" id="WP_118398693.1">
    <property type="nucleotide sequence ID" value="NZ_QRUK01000016.1"/>
</dbReference>
<dbReference type="EMBL" id="QRUK01000016">
    <property type="protein sequence ID" value="RGR58488.1"/>
    <property type="molecule type" value="Genomic_DNA"/>
</dbReference>
<organism evidence="3 4">
    <name type="scientific">Dorea formicigenerans</name>
    <dbReference type="NCBI Taxonomy" id="39486"/>
    <lineage>
        <taxon>Bacteria</taxon>
        <taxon>Bacillati</taxon>
        <taxon>Bacillota</taxon>
        <taxon>Clostridia</taxon>
        <taxon>Lachnospirales</taxon>
        <taxon>Lachnospiraceae</taxon>
        <taxon>Dorea</taxon>
    </lineage>
</organism>
<evidence type="ECO:0000259" key="2">
    <source>
        <dbReference type="Pfam" id="PF13439"/>
    </source>
</evidence>
<dbReference type="InterPro" id="IPR001296">
    <property type="entry name" value="Glyco_trans_1"/>
</dbReference>
<reference evidence="3 4" key="1">
    <citation type="submission" date="2018-08" db="EMBL/GenBank/DDBJ databases">
        <title>A genome reference for cultivated species of the human gut microbiota.</title>
        <authorList>
            <person name="Zou Y."/>
            <person name="Xue W."/>
            <person name="Luo G."/>
        </authorList>
    </citation>
    <scope>NUCLEOTIDE SEQUENCE [LARGE SCALE GENOMIC DNA]</scope>
    <source>
        <strain evidence="3 4">AF25-11</strain>
    </source>
</reference>
<protein>
    <submittedName>
        <fullName evidence="3">Glycosyltransferase family 4 protein</fullName>
    </submittedName>
</protein>
<feature type="domain" description="Glycosyl transferase family 1" evidence="1">
    <location>
        <begin position="206"/>
        <end position="366"/>
    </location>
</feature>
<evidence type="ECO:0000313" key="4">
    <source>
        <dbReference type="Proteomes" id="UP000283652"/>
    </source>
</evidence>
<dbReference type="Gene3D" id="3.40.50.2000">
    <property type="entry name" value="Glycogen Phosphorylase B"/>
    <property type="match status" value="2"/>
</dbReference>
<accession>A0A412EZW3</accession>
<gene>
    <name evidence="3" type="ORF">DWY33_09490</name>
</gene>
<dbReference type="PANTHER" id="PTHR45947">
    <property type="entry name" value="SULFOQUINOVOSYL TRANSFERASE SQD2"/>
    <property type="match status" value="1"/>
</dbReference>
<keyword evidence="3" id="KW-0808">Transferase</keyword>
<dbReference type="Proteomes" id="UP000283652">
    <property type="component" value="Unassembled WGS sequence"/>
</dbReference>
<dbReference type="AlphaFoldDB" id="A0A412EZW3"/>
<dbReference type="SUPFAM" id="SSF53756">
    <property type="entry name" value="UDP-Glycosyltransferase/glycogen phosphorylase"/>
    <property type="match status" value="1"/>
</dbReference>
<sequence>MSISKVGGKMKILYMTMMYPVPGCPQKGVFCHEQVKALIHEGVEVDVIVPLPFYDDEYETDTWIFEGVKIRYIKYFKIPGTIGFQYIGKYLYLALKKAKIDFKKYDILHADAPLPAGDAIRRISKEYHIPYVIHGHGLDVFFSNSYREAKNCKKITEICIKVYEEADAVAGVSQKVLNCIKQRVDISSKGYVIYNGVDTEKFLPIEHENKKLELISIGNLIPLKGHKYTILAIKKLVEAGYDNVHLRIFGRGEQETELVQLVQKIKMENYVQFMGYVQYEQVAKALQMSDIFILPSYYEALGCVYLEAMACGIPVIGCKENGIDEIIKDGEDGYLIQGKSVESIVESIKKMLENRRYKVMGVQARKHVEEKYSWRSSAQSLIKLYRNIIG</sequence>
<dbReference type="Pfam" id="PF00534">
    <property type="entry name" value="Glycos_transf_1"/>
    <property type="match status" value="1"/>
</dbReference>
<name>A0A412EZW3_9FIRM</name>
<dbReference type="GO" id="GO:0016757">
    <property type="term" value="F:glycosyltransferase activity"/>
    <property type="evidence" value="ECO:0007669"/>
    <property type="project" value="InterPro"/>
</dbReference>
<dbReference type="InterPro" id="IPR050194">
    <property type="entry name" value="Glycosyltransferase_grp1"/>
</dbReference>
<dbReference type="PANTHER" id="PTHR45947:SF15">
    <property type="entry name" value="TEICHURONIC ACID BIOSYNTHESIS GLYCOSYLTRANSFERASE TUAC-RELATED"/>
    <property type="match status" value="1"/>
</dbReference>
<evidence type="ECO:0000313" key="3">
    <source>
        <dbReference type="EMBL" id="RGR58488.1"/>
    </source>
</evidence>
<dbReference type="InterPro" id="IPR028098">
    <property type="entry name" value="Glyco_trans_4-like_N"/>
</dbReference>
<evidence type="ECO:0000259" key="1">
    <source>
        <dbReference type="Pfam" id="PF00534"/>
    </source>
</evidence>
<proteinExistence type="predicted"/>